<dbReference type="Gramene" id="PNW79657">
    <property type="protein sequence ID" value="PNW79657"/>
    <property type="gene ID" value="CHLRE_08g361900v5"/>
</dbReference>
<feature type="region of interest" description="Disordered" evidence="1">
    <location>
        <begin position="617"/>
        <end position="657"/>
    </location>
</feature>
<proteinExistence type="predicted"/>
<dbReference type="GeneID" id="66054308"/>
<keyword evidence="3" id="KW-1185">Reference proteome</keyword>
<dbReference type="PaxDb" id="3055-EDP01045"/>
<dbReference type="AlphaFoldDB" id="A0A2K3DGL5"/>
<organism evidence="2 3">
    <name type="scientific">Chlamydomonas reinhardtii</name>
    <name type="common">Chlamydomonas smithii</name>
    <dbReference type="NCBI Taxonomy" id="3055"/>
    <lineage>
        <taxon>Eukaryota</taxon>
        <taxon>Viridiplantae</taxon>
        <taxon>Chlorophyta</taxon>
        <taxon>core chlorophytes</taxon>
        <taxon>Chlorophyceae</taxon>
        <taxon>CS clade</taxon>
        <taxon>Chlamydomonadales</taxon>
        <taxon>Chlamydomonadaceae</taxon>
        <taxon>Chlamydomonas</taxon>
    </lineage>
</organism>
<dbReference type="ExpressionAtlas" id="A0A2K3DGL5">
    <property type="expression patterns" value="baseline and differential"/>
</dbReference>
<dbReference type="Gene3D" id="2.130.10.10">
    <property type="entry name" value="YVTN repeat-like/Quinoprotein amine dehydrogenase"/>
    <property type="match status" value="1"/>
</dbReference>
<dbReference type="InParanoid" id="A0A2K3DGL5"/>
<evidence type="ECO:0000313" key="2">
    <source>
        <dbReference type="EMBL" id="PNW79657.1"/>
    </source>
</evidence>
<dbReference type="KEGG" id="cre:CHLRE_08g361900v5"/>
<protein>
    <submittedName>
        <fullName evidence="2">Uncharacterized protein</fullName>
    </submittedName>
</protein>
<reference evidence="2 3" key="1">
    <citation type="journal article" date="2007" name="Science">
        <title>The Chlamydomonas genome reveals the evolution of key animal and plant functions.</title>
        <authorList>
            <person name="Merchant S.S."/>
            <person name="Prochnik S.E."/>
            <person name="Vallon O."/>
            <person name="Harris E.H."/>
            <person name="Karpowicz S.J."/>
            <person name="Witman G.B."/>
            <person name="Terry A."/>
            <person name="Salamov A."/>
            <person name="Fritz-Laylin L.K."/>
            <person name="Marechal-Drouard L."/>
            <person name="Marshall W.F."/>
            <person name="Qu L.H."/>
            <person name="Nelson D.R."/>
            <person name="Sanderfoot A.A."/>
            <person name="Spalding M.H."/>
            <person name="Kapitonov V.V."/>
            <person name="Ren Q."/>
            <person name="Ferris P."/>
            <person name="Lindquist E."/>
            <person name="Shapiro H."/>
            <person name="Lucas S.M."/>
            <person name="Grimwood J."/>
            <person name="Schmutz J."/>
            <person name="Cardol P."/>
            <person name="Cerutti H."/>
            <person name="Chanfreau G."/>
            <person name="Chen C.L."/>
            <person name="Cognat V."/>
            <person name="Croft M.T."/>
            <person name="Dent R."/>
            <person name="Dutcher S."/>
            <person name="Fernandez E."/>
            <person name="Fukuzawa H."/>
            <person name="Gonzalez-Ballester D."/>
            <person name="Gonzalez-Halphen D."/>
            <person name="Hallmann A."/>
            <person name="Hanikenne M."/>
            <person name="Hippler M."/>
            <person name="Inwood W."/>
            <person name="Jabbari K."/>
            <person name="Kalanon M."/>
            <person name="Kuras R."/>
            <person name="Lefebvre P.A."/>
            <person name="Lemaire S.D."/>
            <person name="Lobanov A.V."/>
            <person name="Lohr M."/>
            <person name="Manuell A."/>
            <person name="Meier I."/>
            <person name="Mets L."/>
            <person name="Mittag M."/>
            <person name="Mittelmeier T."/>
            <person name="Moroney J.V."/>
            <person name="Moseley J."/>
            <person name="Napoli C."/>
            <person name="Nedelcu A.M."/>
            <person name="Niyogi K."/>
            <person name="Novoselov S.V."/>
            <person name="Paulsen I.T."/>
            <person name="Pazour G."/>
            <person name="Purton S."/>
            <person name="Ral J.P."/>
            <person name="Riano-Pachon D.M."/>
            <person name="Riekhof W."/>
            <person name="Rymarquis L."/>
            <person name="Schroda M."/>
            <person name="Stern D."/>
            <person name="Umen J."/>
            <person name="Willows R."/>
            <person name="Wilson N."/>
            <person name="Zimmer S.L."/>
            <person name="Allmer J."/>
            <person name="Balk J."/>
            <person name="Bisova K."/>
            <person name="Chen C.J."/>
            <person name="Elias M."/>
            <person name="Gendler K."/>
            <person name="Hauser C."/>
            <person name="Lamb M.R."/>
            <person name="Ledford H."/>
            <person name="Long J.C."/>
            <person name="Minagawa J."/>
            <person name="Page M.D."/>
            <person name="Pan J."/>
            <person name="Pootakham W."/>
            <person name="Roje S."/>
            <person name="Rose A."/>
            <person name="Stahlberg E."/>
            <person name="Terauchi A.M."/>
            <person name="Yang P."/>
            <person name="Ball S."/>
            <person name="Bowler C."/>
            <person name="Dieckmann C.L."/>
            <person name="Gladyshev V.N."/>
            <person name="Green P."/>
            <person name="Jorgensen R."/>
            <person name="Mayfield S."/>
            <person name="Mueller-Roeber B."/>
            <person name="Rajamani S."/>
            <person name="Sayre R.T."/>
            <person name="Brokstein P."/>
            <person name="Dubchak I."/>
            <person name="Goodstein D."/>
            <person name="Hornick L."/>
            <person name="Huang Y.W."/>
            <person name="Jhaveri J."/>
            <person name="Luo Y."/>
            <person name="Martinez D."/>
            <person name="Ngau W.C."/>
            <person name="Otillar B."/>
            <person name="Poliakov A."/>
            <person name="Porter A."/>
            <person name="Szajkowski L."/>
            <person name="Werner G."/>
            <person name="Zhou K."/>
            <person name="Grigoriev I.V."/>
            <person name="Rokhsar D.S."/>
            <person name="Grossman A.R."/>
        </authorList>
    </citation>
    <scope>NUCLEOTIDE SEQUENCE [LARGE SCALE GENOMIC DNA]</scope>
    <source>
        <strain evidence="3">CC-503</strain>
    </source>
</reference>
<dbReference type="EMBL" id="CM008969">
    <property type="protein sequence ID" value="PNW79657.1"/>
    <property type="molecule type" value="Genomic_DNA"/>
</dbReference>
<dbReference type="InterPro" id="IPR015943">
    <property type="entry name" value="WD40/YVTN_repeat-like_dom_sf"/>
</dbReference>
<dbReference type="SUPFAM" id="SSF82171">
    <property type="entry name" value="DPP6 N-terminal domain-like"/>
    <property type="match status" value="1"/>
</dbReference>
<evidence type="ECO:0000313" key="3">
    <source>
        <dbReference type="Proteomes" id="UP000006906"/>
    </source>
</evidence>
<name>A0A2K3DGL5_CHLRE</name>
<gene>
    <name evidence="2" type="ORF">CHLRE_08g361900v5</name>
</gene>
<accession>A0A2K3DGL5</accession>
<feature type="region of interest" description="Disordered" evidence="1">
    <location>
        <begin position="350"/>
        <end position="372"/>
    </location>
</feature>
<sequence>MFGYFDKSPWSPDGRLFLAHRIPTFNTSLTPGDGMQLILLDWEKACRTGQPEKHWRWLTNSMAWNHQQGAMAQWLGPRSDAVIFNDRGAGCRTPSAAAAAGMPDEDTTCSVVVDVATGNRTAVYGMPIYSINYEGSLGLAINQTAMFRVLRGFGYVTPHPVPPSRLLPCSATDGIWLLNLTASGSGGSERLETLSQTPPPPRLLVSLRRAWEAGVAVGRTDAVTGQRHNDVVEAGEVETILNECNHWINTPQFSKEGEYVAFIYRFGACRGKPRPWFWRSFQFLYHMRTGELWRVPLVHVSHQDWGWGGSFLVSDNSGYWQVRWKQPVLRWEPAQPRPWVGGFGVPHHHRQQQQEAVTDAAAGPQERLGDGHASYGPGAGLRFVLSDTYPHKSGRTLFVTDTHFNTSELLGRFERFNEGSAIGDHRVDLHPRWDRTGRHVCFDSTHEGSRQVYVARTASVPRLANHPGALLPHSGGHAAVAAAAAAAAAVPDADTARAGDSGGGSRGGGVVSSRRVVVFGARQDGFVGGLVSALEEQALAHYTRLHVIDHRAHVSARLSDAAAIAGAAAASHGSSKESSGSGRGLVALQHIRALPWVGDDPALDLCSVQGLGQGAQATEPLAAGGRRRRRRSRSLQAAGVGRGSARRSGGGGDGYDGAADGGGLGPLAYRAASSLVAGVDRRQRRRLLVGGGGGGGGLAEACRAGPVLVQAMNAGAWLSARSYLEEWVECFFDGSARTQEVVTRMVLDGSIALCDKVDIAEPHGAADRNGNNASAAAVALGARRAWRAAALEDLRSIGIAC</sequence>
<dbReference type="OrthoDB" id="536337at2759"/>
<evidence type="ECO:0000256" key="1">
    <source>
        <dbReference type="SAM" id="MobiDB-lite"/>
    </source>
</evidence>
<dbReference type="RefSeq" id="XP_042921833.1">
    <property type="nucleotide sequence ID" value="XM_043064832.1"/>
</dbReference>
<feature type="compositionally biased region" description="Gly residues" evidence="1">
    <location>
        <begin position="648"/>
        <end position="657"/>
    </location>
</feature>
<dbReference type="Proteomes" id="UP000006906">
    <property type="component" value="Chromosome 8"/>
</dbReference>
<dbReference type="STRING" id="3055.A0A2K3DGL5"/>